<protein>
    <recommendedName>
        <fullName evidence="3">Peptidase C14 caspase domain-containing protein</fullName>
    </recommendedName>
</protein>
<dbReference type="KEGG" id="trg:TRUGW13939_06657"/>
<dbReference type="GO" id="GO:0005737">
    <property type="term" value="C:cytoplasm"/>
    <property type="evidence" value="ECO:0007669"/>
    <property type="project" value="TreeGrafter"/>
</dbReference>
<evidence type="ECO:0000259" key="3">
    <source>
        <dbReference type="Pfam" id="PF00656"/>
    </source>
</evidence>
<dbReference type="RefSeq" id="XP_035345701.1">
    <property type="nucleotide sequence ID" value="XM_035489808.1"/>
</dbReference>
<feature type="region of interest" description="Disordered" evidence="2">
    <location>
        <begin position="171"/>
        <end position="196"/>
    </location>
</feature>
<dbReference type="AlphaFoldDB" id="A0A7H8R3S0"/>
<evidence type="ECO:0000256" key="1">
    <source>
        <dbReference type="ARBA" id="ARBA00009005"/>
    </source>
</evidence>
<feature type="domain" description="Peptidase C14 caspase" evidence="3">
    <location>
        <begin position="10"/>
        <end position="275"/>
    </location>
</feature>
<evidence type="ECO:0000256" key="2">
    <source>
        <dbReference type="SAM" id="MobiDB-lite"/>
    </source>
</evidence>
<dbReference type="PANTHER" id="PTHR48104">
    <property type="entry name" value="METACASPASE-4"/>
    <property type="match status" value="1"/>
</dbReference>
<dbReference type="InterPro" id="IPR011600">
    <property type="entry name" value="Pept_C14_caspase"/>
</dbReference>
<accession>A0A7H8R3S0</accession>
<dbReference type="InterPro" id="IPR050452">
    <property type="entry name" value="Metacaspase"/>
</dbReference>
<keyword evidence="5" id="KW-1185">Reference proteome</keyword>
<comment type="similarity">
    <text evidence="1">Belongs to the peptidase C14B family.</text>
</comment>
<feature type="compositionally biased region" description="Acidic residues" evidence="2">
    <location>
        <begin position="177"/>
        <end position="189"/>
    </location>
</feature>
<dbReference type="Gene3D" id="3.40.50.1460">
    <property type="match status" value="1"/>
</dbReference>
<dbReference type="GeneID" id="55994152"/>
<dbReference type="Proteomes" id="UP000509510">
    <property type="component" value="Chromosome III"/>
</dbReference>
<organism evidence="4 5">
    <name type="scientific">Talaromyces rugulosus</name>
    <name type="common">Penicillium rugulosum</name>
    <dbReference type="NCBI Taxonomy" id="121627"/>
    <lineage>
        <taxon>Eukaryota</taxon>
        <taxon>Fungi</taxon>
        <taxon>Dikarya</taxon>
        <taxon>Ascomycota</taxon>
        <taxon>Pezizomycotina</taxon>
        <taxon>Eurotiomycetes</taxon>
        <taxon>Eurotiomycetidae</taxon>
        <taxon>Eurotiales</taxon>
        <taxon>Trichocomaceae</taxon>
        <taxon>Talaromyces</taxon>
        <taxon>Talaromyces sect. Islandici</taxon>
    </lineage>
</organism>
<dbReference type="GO" id="GO:0004197">
    <property type="term" value="F:cysteine-type endopeptidase activity"/>
    <property type="evidence" value="ECO:0007669"/>
    <property type="project" value="InterPro"/>
</dbReference>
<dbReference type="GO" id="GO:0006508">
    <property type="term" value="P:proteolysis"/>
    <property type="evidence" value="ECO:0007669"/>
    <property type="project" value="InterPro"/>
</dbReference>
<name>A0A7H8R3S0_TALRU</name>
<dbReference type="Pfam" id="PF00656">
    <property type="entry name" value="Peptidase_C14"/>
    <property type="match status" value="1"/>
</dbReference>
<dbReference type="EMBL" id="CP055900">
    <property type="protein sequence ID" value="QKX59523.1"/>
    <property type="molecule type" value="Genomic_DNA"/>
</dbReference>
<evidence type="ECO:0000313" key="4">
    <source>
        <dbReference type="EMBL" id="QKX59523.1"/>
    </source>
</evidence>
<proteinExistence type="inferred from homology"/>
<sequence>MTDTSNPKVWAILIGINAYAEFKWLEGSVRDIENVEKVLKDSIDASRLEILKITVEDLKGDTLPTYDNIVGLIKHVQERATPRDFVYFHYSGHGGRQLRSQDREHPLRGSDNYFESLVLHGARHMKDYELGRYFDGLASAGAQLFAVLDCCHSGGGDRANHQNVRQIDRILPADPQPGEEEPDEEEDTGVENRAGSARSSYWTRVRNYTLLAACQPHQLAKECYDSDYKKNGALTLTMLSSLETLRQNGQSLTYKSLFWDICARIGMKSATQNPKLFGIEDRDVFSHDSHSSTRQAIVTSADSGRVYIDHGEIHGVKDGEKWAIYPRGALQLTKPITTITIDRVEAIKASGPLAAADSGNVDRGCPVSLVSPVYGTPLHVLVENDYLRQQLIKEPAIGVKLHGVDYLGAAYEIRPNDEGQHEIKDASGTHLPNSPVYVPGASTPTVSKIHGFLKTLAHYSRVLHAHNTKADLQGQFEFREVKNATTVCHGGSIELQFKNLRRLIPGTDDDRNRQNIRDTLYFSVLNLRADRTVTLCVPDDSYQSDGSLAVEPEKSSDELSIEMKILDTDGDVTEITDIFKVIVTDKPSSFRTLATEHAVRGGAAKQEDFNEEFQTILRGGSDGSRAGRLRPVDAKWQTAQVSVTTTRNIPSPSG</sequence>
<evidence type="ECO:0000313" key="5">
    <source>
        <dbReference type="Proteomes" id="UP000509510"/>
    </source>
</evidence>
<dbReference type="OrthoDB" id="3223806at2759"/>
<reference evidence="5" key="1">
    <citation type="submission" date="2020-06" db="EMBL/GenBank/DDBJ databases">
        <title>A chromosome-scale genome assembly of Talaromyces rugulosus W13939.</title>
        <authorList>
            <person name="Wang B."/>
            <person name="Guo L."/>
            <person name="Ye K."/>
            <person name="Wang L."/>
        </authorList>
    </citation>
    <scope>NUCLEOTIDE SEQUENCE [LARGE SCALE GENOMIC DNA]</scope>
    <source>
        <strain evidence="5">W13939</strain>
    </source>
</reference>
<dbReference type="PANTHER" id="PTHR48104:SF30">
    <property type="entry name" value="METACASPASE-1"/>
    <property type="match status" value="1"/>
</dbReference>
<gene>
    <name evidence="4" type="ORF">TRUGW13939_06657</name>
</gene>